<dbReference type="GO" id="GO:0016787">
    <property type="term" value="F:hydrolase activity"/>
    <property type="evidence" value="ECO:0007669"/>
    <property type="project" value="UniProtKB-KW"/>
</dbReference>
<dbReference type="SFLD" id="SFLDG01135">
    <property type="entry name" value="C1.5.6:_HAD__Beta-PGM__Phospha"/>
    <property type="match status" value="1"/>
</dbReference>
<dbReference type="InterPro" id="IPR041492">
    <property type="entry name" value="HAD_2"/>
</dbReference>
<dbReference type="PANTHER" id="PTHR43434">
    <property type="entry name" value="PHOSPHOGLYCOLATE PHOSPHATASE"/>
    <property type="match status" value="1"/>
</dbReference>
<name>A0ABY3MZY0_9GAMM</name>
<keyword evidence="1" id="KW-0378">Hydrolase</keyword>
<dbReference type="SFLD" id="SFLDG01129">
    <property type="entry name" value="C1.5:_HAD__Beta-PGM__Phosphata"/>
    <property type="match status" value="1"/>
</dbReference>
<dbReference type="EMBL" id="PJAI02000002">
    <property type="protein sequence ID" value="TYK66783.1"/>
    <property type="molecule type" value="Genomic_DNA"/>
</dbReference>
<proteinExistence type="predicted"/>
<dbReference type="RefSeq" id="WP_101343844.1">
    <property type="nucleotide sequence ID" value="NZ_PJAI02000002.1"/>
</dbReference>
<sequence length="246" mass="27214">MANHTDTLLIDSVVKPRNIEKSLNLNSKLANYKLVIFDWDGTLMDSIDRIVSSMQAAAKHCLLTIPSIEQVKGIIGLSFPQAFELLFPEASSPKITEVFNRYRHEYLECDSTPAPLFDNALSLLTKLNENNRLVAVATGKSRPGLERVFKATQTAHFFHASRTADEANSKPDPDMLISLLAELNINPKHAVMIGDTSYDMAMAQAAGVDSIGITLGVHDETILNNYQPVAIVNSMFELEQLLLPQF</sequence>
<keyword evidence="2" id="KW-1185">Reference proteome</keyword>
<protein>
    <submittedName>
        <fullName evidence="1">HAD-IA family hydrolase</fullName>
    </submittedName>
</protein>
<dbReference type="InterPro" id="IPR036412">
    <property type="entry name" value="HAD-like_sf"/>
</dbReference>
<dbReference type="InterPro" id="IPR050155">
    <property type="entry name" value="HAD-like_hydrolase_sf"/>
</dbReference>
<reference evidence="1 2" key="1">
    <citation type="submission" date="2019-08" db="EMBL/GenBank/DDBJ databases">
        <title>Microbe sample from Colwellia echini.</title>
        <authorList>
            <person name="Christiansen L."/>
            <person name="Pathiraja D."/>
            <person name="Schultz-Johansen M."/>
            <person name="Choi I.-G."/>
            <person name="Stougaard P."/>
        </authorList>
    </citation>
    <scope>NUCLEOTIDE SEQUENCE [LARGE SCALE GENOMIC DNA]</scope>
    <source>
        <strain evidence="1 2">A3</strain>
    </source>
</reference>
<dbReference type="Proteomes" id="UP000815846">
    <property type="component" value="Unassembled WGS sequence"/>
</dbReference>
<gene>
    <name evidence="1" type="ORF">CWS31_003085</name>
</gene>
<organism evidence="1 2">
    <name type="scientific">Colwellia echini</name>
    <dbReference type="NCBI Taxonomy" id="1982103"/>
    <lineage>
        <taxon>Bacteria</taxon>
        <taxon>Pseudomonadati</taxon>
        <taxon>Pseudomonadota</taxon>
        <taxon>Gammaproteobacteria</taxon>
        <taxon>Alteromonadales</taxon>
        <taxon>Colwelliaceae</taxon>
        <taxon>Colwellia</taxon>
    </lineage>
</organism>
<comment type="caution">
    <text evidence="1">The sequence shown here is derived from an EMBL/GenBank/DDBJ whole genome shotgun (WGS) entry which is preliminary data.</text>
</comment>
<dbReference type="Gene3D" id="3.40.50.1000">
    <property type="entry name" value="HAD superfamily/HAD-like"/>
    <property type="match status" value="1"/>
</dbReference>
<dbReference type="SUPFAM" id="SSF56784">
    <property type="entry name" value="HAD-like"/>
    <property type="match status" value="1"/>
</dbReference>
<evidence type="ECO:0000313" key="2">
    <source>
        <dbReference type="Proteomes" id="UP000815846"/>
    </source>
</evidence>
<dbReference type="InterPro" id="IPR023214">
    <property type="entry name" value="HAD_sf"/>
</dbReference>
<accession>A0ABY3MZY0</accession>
<evidence type="ECO:0000313" key="1">
    <source>
        <dbReference type="EMBL" id="TYK66783.1"/>
    </source>
</evidence>
<dbReference type="PANTHER" id="PTHR43434:SF24">
    <property type="entry name" value="HYDROLASE-RELATED"/>
    <property type="match status" value="1"/>
</dbReference>
<dbReference type="Gene3D" id="1.10.150.240">
    <property type="entry name" value="Putative phosphatase, domain 2"/>
    <property type="match status" value="1"/>
</dbReference>
<dbReference type="InterPro" id="IPR006439">
    <property type="entry name" value="HAD-SF_hydro_IA"/>
</dbReference>
<dbReference type="InterPro" id="IPR023198">
    <property type="entry name" value="PGP-like_dom2"/>
</dbReference>
<dbReference type="NCBIfam" id="TIGR01549">
    <property type="entry name" value="HAD-SF-IA-v1"/>
    <property type="match status" value="1"/>
</dbReference>
<dbReference type="Pfam" id="PF13419">
    <property type="entry name" value="HAD_2"/>
    <property type="match status" value="1"/>
</dbReference>
<dbReference type="SFLD" id="SFLDS00003">
    <property type="entry name" value="Haloacid_Dehalogenase"/>
    <property type="match status" value="1"/>
</dbReference>